<name>A0A4Y7TQY1_COPMI</name>
<keyword evidence="6" id="KW-0443">Lipid metabolism</keyword>
<dbReference type="PANTHER" id="PTHR14269">
    <property type="entry name" value="CDP-DIACYLGLYCEROL--GLYCEROL-3-PHOSPHATE 3-PHOSPHATIDYLTRANSFERASE-RELATED"/>
    <property type="match status" value="1"/>
</dbReference>
<reference evidence="12 13" key="1">
    <citation type="journal article" date="2019" name="Nat. Ecol. Evol.">
        <title>Megaphylogeny resolves global patterns of mushroom evolution.</title>
        <authorList>
            <person name="Varga T."/>
            <person name="Krizsan K."/>
            <person name="Foldi C."/>
            <person name="Dima B."/>
            <person name="Sanchez-Garcia M."/>
            <person name="Sanchez-Ramirez S."/>
            <person name="Szollosi G.J."/>
            <person name="Szarkandi J.G."/>
            <person name="Papp V."/>
            <person name="Albert L."/>
            <person name="Andreopoulos W."/>
            <person name="Angelini C."/>
            <person name="Antonin V."/>
            <person name="Barry K.W."/>
            <person name="Bougher N.L."/>
            <person name="Buchanan P."/>
            <person name="Buyck B."/>
            <person name="Bense V."/>
            <person name="Catcheside P."/>
            <person name="Chovatia M."/>
            <person name="Cooper J."/>
            <person name="Damon W."/>
            <person name="Desjardin D."/>
            <person name="Finy P."/>
            <person name="Geml J."/>
            <person name="Haridas S."/>
            <person name="Hughes K."/>
            <person name="Justo A."/>
            <person name="Karasinski D."/>
            <person name="Kautmanova I."/>
            <person name="Kiss B."/>
            <person name="Kocsube S."/>
            <person name="Kotiranta H."/>
            <person name="LaButti K.M."/>
            <person name="Lechner B.E."/>
            <person name="Liimatainen K."/>
            <person name="Lipzen A."/>
            <person name="Lukacs Z."/>
            <person name="Mihaltcheva S."/>
            <person name="Morgado L.N."/>
            <person name="Niskanen T."/>
            <person name="Noordeloos M.E."/>
            <person name="Ohm R.A."/>
            <person name="Ortiz-Santana B."/>
            <person name="Ovrebo C."/>
            <person name="Racz N."/>
            <person name="Riley R."/>
            <person name="Savchenko A."/>
            <person name="Shiryaev A."/>
            <person name="Soop K."/>
            <person name="Spirin V."/>
            <person name="Szebenyi C."/>
            <person name="Tomsovsky M."/>
            <person name="Tulloss R.E."/>
            <person name="Uehling J."/>
            <person name="Grigoriev I.V."/>
            <person name="Vagvolgyi C."/>
            <person name="Papp T."/>
            <person name="Martin F.M."/>
            <person name="Miettinen O."/>
            <person name="Hibbett D.S."/>
            <person name="Nagy L.G."/>
        </authorList>
    </citation>
    <scope>NUCLEOTIDE SEQUENCE [LARGE SCALE GENOMIC DNA]</scope>
    <source>
        <strain evidence="12 13">FP101781</strain>
    </source>
</reference>
<protein>
    <recommendedName>
        <fullName evidence="14">CDP-alcohol phosphatidyltransferase</fullName>
    </recommendedName>
</protein>
<organism evidence="12 13">
    <name type="scientific">Coprinellus micaceus</name>
    <name type="common">Glistening ink-cap mushroom</name>
    <name type="synonym">Coprinus micaceus</name>
    <dbReference type="NCBI Taxonomy" id="71717"/>
    <lineage>
        <taxon>Eukaryota</taxon>
        <taxon>Fungi</taxon>
        <taxon>Dikarya</taxon>
        <taxon>Basidiomycota</taxon>
        <taxon>Agaricomycotina</taxon>
        <taxon>Agaricomycetes</taxon>
        <taxon>Agaricomycetidae</taxon>
        <taxon>Agaricales</taxon>
        <taxon>Agaricineae</taxon>
        <taxon>Psathyrellaceae</taxon>
        <taxon>Coprinellus</taxon>
    </lineage>
</organism>
<evidence type="ECO:0000256" key="10">
    <source>
        <dbReference type="RuleBase" id="RU003750"/>
    </source>
</evidence>
<dbReference type="Pfam" id="PF01066">
    <property type="entry name" value="CDP-OH_P_transf"/>
    <property type="match status" value="2"/>
</dbReference>
<evidence type="ECO:0000256" key="4">
    <source>
        <dbReference type="ARBA" id="ARBA00022692"/>
    </source>
</evidence>
<evidence type="ECO:0008006" key="14">
    <source>
        <dbReference type="Google" id="ProtNLM"/>
    </source>
</evidence>
<sequence>MQAALKSSLPLKHTLSRVSCRRQTLDILFSSRISVLSFKTRITRSTQLKFKFLGASRPFSFTSSRRGPPPEPVPQRKEGSEDLEGSSVVNKPALRENIYTIPNILTVSRIVACPALGWAILGGNYHLATGLLVYAGLTDLCHPCHLHNPWVSFGLKIDGHLARKYNMGSVLGSILDPAADKLLMTTLTVTLTMQDMIPLPLAVVILGRDVLLSLSAFYIRYSTLPPPRFQAVTFSLQKTWSRYWDMGLPSAEVRPTMVSKVNTALQLLLMGVTTTSPLLPIDLDLALQGLQWTVATTTIWSGMQYLFSKDAVRIISKNRIKP</sequence>
<keyword evidence="8" id="KW-0594">Phospholipid biosynthesis</keyword>
<dbReference type="EMBL" id="QPFP01000005">
    <property type="protein sequence ID" value="TEB36597.1"/>
    <property type="molecule type" value="Genomic_DNA"/>
</dbReference>
<feature type="region of interest" description="Disordered" evidence="11">
    <location>
        <begin position="61"/>
        <end position="87"/>
    </location>
</feature>
<comment type="subcellular location">
    <subcellularLocation>
        <location evidence="1">Membrane</location>
        <topology evidence="1">Multi-pass membrane protein</topology>
    </subcellularLocation>
</comment>
<gene>
    <name evidence="12" type="ORF">FA13DRAFT_1705905</name>
</gene>
<keyword evidence="3 10" id="KW-0808">Transferase</keyword>
<evidence type="ECO:0000256" key="11">
    <source>
        <dbReference type="SAM" id="MobiDB-lite"/>
    </source>
</evidence>
<dbReference type="PANTHER" id="PTHR14269:SF60">
    <property type="entry name" value="CARDIOLIPIN SYNTHASE (CMP-FORMING)"/>
    <property type="match status" value="1"/>
</dbReference>
<keyword evidence="7" id="KW-0472">Membrane</keyword>
<dbReference type="Proteomes" id="UP000298030">
    <property type="component" value="Unassembled WGS sequence"/>
</dbReference>
<dbReference type="OrthoDB" id="10020554at2759"/>
<evidence type="ECO:0000256" key="8">
    <source>
        <dbReference type="ARBA" id="ARBA00023209"/>
    </source>
</evidence>
<keyword evidence="5" id="KW-1133">Transmembrane helix</keyword>
<dbReference type="AlphaFoldDB" id="A0A4Y7TQY1"/>
<dbReference type="GO" id="GO:0005739">
    <property type="term" value="C:mitochondrion"/>
    <property type="evidence" value="ECO:0007669"/>
    <property type="project" value="TreeGrafter"/>
</dbReference>
<evidence type="ECO:0000256" key="6">
    <source>
        <dbReference type="ARBA" id="ARBA00023098"/>
    </source>
</evidence>
<keyword evidence="13" id="KW-1185">Reference proteome</keyword>
<dbReference type="GO" id="GO:0043337">
    <property type="term" value="F:cardiolipin synthase (CMP-forming)"/>
    <property type="evidence" value="ECO:0007669"/>
    <property type="project" value="TreeGrafter"/>
</dbReference>
<keyword evidence="2" id="KW-0444">Lipid biosynthesis</keyword>
<evidence type="ECO:0000313" key="12">
    <source>
        <dbReference type="EMBL" id="TEB36597.1"/>
    </source>
</evidence>
<evidence type="ECO:0000256" key="7">
    <source>
        <dbReference type="ARBA" id="ARBA00023136"/>
    </source>
</evidence>
<evidence type="ECO:0000256" key="5">
    <source>
        <dbReference type="ARBA" id="ARBA00022989"/>
    </source>
</evidence>
<keyword evidence="9" id="KW-1208">Phospholipid metabolism</keyword>
<dbReference type="GO" id="GO:0016020">
    <property type="term" value="C:membrane"/>
    <property type="evidence" value="ECO:0007669"/>
    <property type="project" value="UniProtKB-SubCell"/>
</dbReference>
<evidence type="ECO:0000256" key="3">
    <source>
        <dbReference type="ARBA" id="ARBA00022679"/>
    </source>
</evidence>
<dbReference type="InterPro" id="IPR048254">
    <property type="entry name" value="CDP_ALCOHOL_P_TRANSF_CS"/>
</dbReference>
<comment type="similarity">
    <text evidence="10">Belongs to the CDP-alcohol phosphatidyltransferase class-I family.</text>
</comment>
<dbReference type="InterPro" id="IPR050324">
    <property type="entry name" value="CDP-alcohol_PTase-I"/>
</dbReference>
<accession>A0A4Y7TQY1</accession>
<dbReference type="STRING" id="71717.A0A4Y7TQY1"/>
<evidence type="ECO:0000256" key="9">
    <source>
        <dbReference type="ARBA" id="ARBA00023264"/>
    </source>
</evidence>
<evidence type="ECO:0000256" key="2">
    <source>
        <dbReference type="ARBA" id="ARBA00022516"/>
    </source>
</evidence>
<dbReference type="Gene3D" id="1.20.120.1760">
    <property type="match status" value="1"/>
</dbReference>
<dbReference type="InterPro" id="IPR043130">
    <property type="entry name" value="CDP-OH_PTrfase_TM_dom"/>
</dbReference>
<dbReference type="GO" id="GO:0032049">
    <property type="term" value="P:cardiolipin biosynthetic process"/>
    <property type="evidence" value="ECO:0007669"/>
    <property type="project" value="TreeGrafter"/>
</dbReference>
<dbReference type="InterPro" id="IPR000462">
    <property type="entry name" value="CDP-OH_P_trans"/>
</dbReference>
<keyword evidence="4" id="KW-0812">Transmembrane</keyword>
<evidence type="ECO:0000313" key="13">
    <source>
        <dbReference type="Proteomes" id="UP000298030"/>
    </source>
</evidence>
<proteinExistence type="inferred from homology"/>
<evidence type="ECO:0000256" key="1">
    <source>
        <dbReference type="ARBA" id="ARBA00004141"/>
    </source>
</evidence>
<dbReference type="PROSITE" id="PS00379">
    <property type="entry name" value="CDP_ALCOHOL_P_TRANSF"/>
    <property type="match status" value="1"/>
</dbReference>
<comment type="caution">
    <text evidence="12">The sequence shown here is derived from an EMBL/GenBank/DDBJ whole genome shotgun (WGS) entry which is preliminary data.</text>
</comment>